<dbReference type="EMBL" id="JAOPLV010000001">
    <property type="protein sequence ID" value="MDM5138802.1"/>
    <property type="molecule type" value="Genomic_DNA"/>
</dbReference>
<proteinExistence type="predicted"/>
<evidence type="ECO:0000313" key="2">
    <source>
        <dbReference type="Proteomes" id="UP001168216"/>
    </source>
</evidence>
<name>A0AAW7HUH3_9GAMM</name>
<sequence length="96" mass="10165">MRQGTAGEQLAQSITHPLVCDVAAARAQGVVGLAKTMPKRTQTIELPLSADTGLILSGALLAVDGWKGYNWGVRVSAALQNKAMTVCQQLSVERFV</sequence>
<evidence type="ECO:0000313" key="1">
    <source>
        <dbReference type="EMBL" id="MDM5138802.1"/>
    </source>
</evidence>
<protein>
    <submittedName>
        <fullName evidence="1">Uncharacterized protein</fullName>
    </submittedName>
</protein>
<organism evidence="1 2">
    <name type="scientific">Aeromonas bestiarum</name>
    <dbReference type="NCBI Taxonomy" id="105751"/>
    <lineage>
        <taxon>Bacteria</taxon>
        <taxon>Pseudomonadati</taxon>
        <taxon>Pseudomonadota</taxon>
        <taxon>Gammaproteobacteria</taxon>
        <taxon>Aeromonadales</taxon>
        <taxon>Aeromonadaceae</taxon>
        <taxon>Aeromonas</taxon>
    </lineage>
</organism>
<comment type="caution">
    <text evidence="1">The sequence shown here is derived from an EMBL/GenBank/DDBJ whole genome shotgun (WGS) entry which is preliminary data.</text>
</comment>
<gene>
    <name evidence="1" type="ORF">OB959_03160</name>
</gene>
<dbReference type="Proteomes" id="UP001168216">
    <property type="component" value="Unassembled WGS sequence"/>
</dbReference>
<reference evidence="1" key="1">
    <citation type="submission" date="2023-08" db="EMBL/GenBank/DDBJ databases">
        <title>WGS of Aeromonas isolates.</title>
        <authorList>
            <person name="Lee H."/>
        </authorList>
    </citation>
    <scope>NUCLEOTIDE SEQUENCE</scope>
    <source>
        <strain evidence="1">SL22</strain>
    </source>
</reference>
<dbReference type="RefSeq" id="WP_290021222.1">
    <property type="nucleotide sequence ID" value="NZ_JAOPLV010000001.1"/>
</dbReference>
<accession>A0AAW7HUH3</accession>
<dbReference type="AlphaFoldDB" id="A0AAW7HUH3"/>